<protein>
    <submittedName>
        <fullName evidence="2">Uncharacterized protein</fullName>
    </submittedName>
</protein>
<feature type="region of interest" description="Disordered" evidence="1">
    <location>
        <begin position="553"/>
        <end position="572"/>
    </location>
</feature>
<dbReference type="OrthoDB" id="3239511at2759"/>
<proteinExistence type="predicted"/>
<keyword evidence="3" id="KW-1185">Reference proteome</keyword>
<feature type="region of interest" description="Disordered" evidence="1">
    <location>
        <begin position="1"/>
        <end position="47"/>
    </location>
</feature>
<reference evidence="3" key="2">
    <citation type="submission" date="2015-01" db="EMBL/GenBank/DDBJ databases">
        <title>Evolutionary Origins and Diversification of the Mycorrhizal Mutualists.</title>
        <authorList>
            <consortium name="DOE Joint Genome Institute"/>
            <consortium name="Mycorrhizal Genomics Consortium"/>
            <person name="Kohler A."/>
            <person name="Kuo A."/>
            <person name="Nagy L.G."/>
            <person name="Floudas D."/>
            <person name="Copeland A."/>
            <person name="Barry K.W."/>
            <person name="Cichocki N."/>
            <person name="Veneault-Fourrey C."/>
            <person name="LaButti K."/>
            <person name="Lindquist E.A."/>
            <person name="Lipzen A."/>
            <person name="Lundell T."/>
            <person name="Morin E."/>
            <person name="Murat C."/>
            <person name="Riley R."/>
            <person name="Ohm R."/>
            <person name="Sun H."/>
            <person name="Tunlid A."/>
            <person name="Henrissat B."/>
            <person name="Grigoriev I.V."/>
            <person name="Hibbett D.S."/>
            <person name="Martin F."/>
        </authorList>
    </citation>
    <scope>NUCLEOTIDE SEQUENCE [LARGE SCALE GENOMIC DNA]</scope>
    <source>
        <strain evidence="3">ATCC 200175</strain>
    </source>
</reference>
<sequence>MPDNSAPYDPAGVPPAQDSGGVSYKLDDIKRDQASHKPPPARDREPWQPFRSRLDFEIAELALHASLNKDETNRLISLIHRAAGGREPFSLTSYKEVSETWSRSSHRFTAFEQTVISVPYRKEEHCFDVHFRPLWDWATGLLSDPHVGPHAVFDAERLYKYNGHQFVRFIDEPWTADAFWNAQSQLPADGKPLAFIMYSDKTKLSTFGTAKAYLVVARLANLPVHIRNSNGRGGGRIVGWLPIVKESQKDKHKPAFVNFKNVVWHKAFYVLLESIIKYVKTGFWFECADKILRLHFPIILILSGDYEEQCVMALIRGLKSKFPCPVCLVPKDQLSQYGIYASRHAIQSQTVVTTARAKGTVVEKEAKLKEYSLRDVDNVFWMMHGSDVNGAISWDRLHAHGGLWRDHLWKQFGLIVSEMGRNALATVDDNFNALPRWRNLSHFSQVMDISFTDGSKHEEISKLLLFAAHPIIDRQQHPTAYQLLKCMRGFVELDNYTALEVHTEETLTAGRAALKTFSQLMMEYIKMTSNVTINDLDSESALDSENSRLELADAANDSESADSEYQPTTKNWNFPKMHTNSHVFDDIVSKGVMRNYNTKPNEGMHRPLKNIYRDRTNFKNVAEQVSLPTS</sequence>
<feature type="compositionally biased region" description="Basic and acidic residues" evidence="1">
    <location>
        <begin position="25"/>
        <end position="47"/>
    </location>
</feature>
<evidence type="ECO:0000256" key="1">
    <source>
        <dbReference type="SAM" id="MobiDB-lite"/>
    </source>
</evidence>
<dbReference type="InterPro" id="IPR041078">
    <property type="entry name" value="Plavaka"/>
</dbReference>
<dbReference type="AlphaFoldDB" id="A0A0C9TRZ7"/>
<dbReference type="EMBL" id="KN819355">
    <property type="protein sequence ID" value="KIJ13143.1"/>
    <property type="molecule type" value="Genomic_DNA"/>
</dbReference>
<reference evidence="2 3" key="1">
    <citation type="submission" date="2014-06" db="EMBL/GenBank/DDBJ databases">
        <authorList>
            <consortium name="DOE Joint Genome Institute"/>
            <person name="Kuo A."/>
            <person name="Kohler A."/>
            <person name="Nagy L.G."/>
            <person name="Floudas D."/>
            <person name="Copeland A."/>
            <person name="Barry K.W."/>
            <person name="Cichocki N."/>
            <person name="Veneault-Fourrey C."/>
            <person name="LaButti K."/>
            <person name="Lindquist E.A."/>
            <person name="Lipzen A."/>
            <person name="Lundell T."/>
            <person name="Morin E."/>
            <person name="Murat C."/>
            <person name="Sun H."/>
            <person name="Tunlid A."/>
            <person name="Henrissat B."/>
            <person name="Grigoriev I.V."/>
            <person name="Hibbett D.S."/>
            <person name="Martin F."/>
            <person name="Nordberg H.P."/>
            <person name="Cantor M.N."/>
            <person name="Hua S.X."/>
        </authorList>
    </citation>
    <scope>NUCLEOTIDE SEQUENCE [LARGE SCALE GENOMIC DNA]</scope>
    <source>
        <strain evidence="2 3">ATCC 200175</strain>
    </source>
</reference>
<organism evidence="2 3">
    <name type="scientific">Paxillus involutus ATCC 200175</name>
    <dbReference type="NCBI Taxonomy" id="664439"/>
    <lineage>
        <taxon>Eukaryota</taxon>
        <taxon>Fungi</taxon>
        <taxon>Dikarya</taxon>
        <taxon>Basidiomycota</taxon>
        <taxon>Agaricomycotina</taxon>
        <taxon>Agaricomycetes</taxon>
        <taxon>Agaricomycetidae</taxon>
        <taxon>Boletales</taxon>
        <taxon>Paxilineae</taxon>
        <taxon>Paxillaceae</taxon>
        <taxon>Paxillus</taxon>
    </lineage>
</organism>
<evidence type="ECO:0000313" key="3">
    <source>
        <dbReference type="Proteomes" id="UP000053647"/>
    </source>
</evidence>
<name>A0A0C9TRZ7_PAXIN</name>
<evidence type="ECO:0000313" key="2">
    <source>
        <dbReference type="EMBL" id="KIJ13143.1"/>
    </source>
</evidence>
<dbReference type="HOGENOM" id="CLU_009122_0_1_1"/>
<dbReference type="Proteomes" id="UP000053647">
    <property type="component" value="Unassembled WGS sequence"/>
</dbReference>
<gene>
    <name evidence="2" type="ORF">PAXINDRAFT_14043</name>
</gene>
<dbReference type="Pfam" id="PF18759">
    <property type="entry name" value="Plavaka"/>
    <property type="match status" value="1"/>
</dbReference>
<accession>A0A0C9TRZ7</accession>